<evidence type="ECO:0000313" key="2">
    <source>
        <dbReference type="EMBL" id="CAD7413869.1"/>
    </source>
</evidence>
<dbReference type="AlphaFoldDB" id="A0A7R9DFN0"/>
<name>A0A7R9DFN0_TIMCR</name>
<feature type="region of interest" description="Disordered" evidence="1">
    <location>
        <begin position="299"/>
        <end position="322"/>
    </location>
</feature>
<dbReference type="PANTHER" id="PTHR11257">
    <property type="entry name" value="CHEMOSENSORY PROTEIN-RELATED"/>
    <property type="match status" value="1"/>
</dbReference>
<dbReference type="InterPro" id="IPR036682">
    <property type="entry name" value="OS_D_A10/PebIII_sf"/>
</dbReference>
<dbReference type="Pfam" id="PF03392">
    <property type="entry name" value="OS-D"/>
    <property type="match status" value="1"/>
</dbReference>
<dbReference type="InterPro" id="IPR005055">
    <property type="entry name" value="A10/PebIII"/>
</dbReference>
<evidence type="ECO:0000256" key="1">
    <source>
        <dbReference type="SAM" id="MobiDB-lite"/>
    </source>
</evidence>
<organism evidence="2">
    <name type="scientific">Timema cristinae</name>
    <name type="common">Walking stick</name>
    <dbReference type="NCBI Taxonomy" id="61476"/>
    <lineage>
        <taxon>Eukaryota</taxon>
        <taxon>Metazoa</taxon>
        <taxon>Ecdysozoa</taxon>
        <taxon>Arthropoda</taxon>
        <taxon>Hexapoda</taxon>
        <taxon>Insecta</taxon>
        <taxon>Pterygota</taxon>
        <taxon>Neoptera</taxon>
        <taxon>Polyneoptera</taxon>
        <taxon>Phasmatodea</taxon>
        <taxon>Timematodea</taxon>
        <taxon>Timematoidea</taxon>
        <taxon>Timematidae</taxon>
        <taxon>Timema</taxon>
    </lineage>
</organism>
<evidence type="ECO:0008006" key="3">
    <source>
        <dbReference type="Google" id="ProtNLM"/>
    </source>
</evidence>
<dbReference type="SUPFAM" id="SSF100910">
    <property type="entry name" value="Chemosensory protein Csp2"/>
    <property type="match status" value="1"/>
</dbReference>
<sequence>MHIFLLHYYIDLIWQDRPRTFEEANASNKGFETHSSLTAKSKTVDLSGYLHGDVFNQEKYLLNGTELRVKLVRSRDGFSLMAVPEHPHFEVHIAEAGFLVRRVKVAPSILLAHAKALNAEPSWWCPVLTAPNCPSAQIASAQLSVSCFSFLNFSVPVFLVPNAIEKSDAEVIMGWYLVLSALVAAYVLDSGTPVDGGNLPEAQLTGDKYTNRYDNIDVNAILKSERLLNNYVKCILKDERCTPDGNILKEVIPEALENECAKCNDIQKKKVGEVLGYLLQERRDIWDQLLQKFDTDGSFRKKYGYDEDEEDYEEEEEETKTR</sequence>
<proteinExistence type="predicted"/>
<dbReference type="EMBL" id="OC324093">
    <property type="protein sequence ID" value="CAD7413869.1"/>
    <property type="molecule type" value="Genomic_DNA"/>
</dbReference>
<accession>A0A7R9DFN0</accession>
<dbReference type="PANTHER" id="PTHR11257:SF12">
    <property type="entry name" value="EJACULATORY BULB-SPECIFIC PROTEIN 3-RELATED"/>
    <property type="match status" value="1"/>
</dbReference>
<feature type="compositionally biased region" description="Acidic residues" evidence="1">
    <location>
        <begin position="306"/>
        <end position="322"/>
    </location>
</feature>
<protein>
    <recommendedName>
        <fullName evidence="3">Chemosensory protein</fullName>
    </recommendedName>
</protein>
<gene>
    <name evidence="2" type="ORF">TCEB3V08_LOCUS11908</name>
</gene>
<reference evidence="2" key="1">
    <citation type="submission" date="2020-11" db="EMBL/GenBank/DDBJ databases">
        <authorList>
            <person name="Tran Van P."/>
        </authorList>
    </citation>
    <scope>NUCLEOTIDE SEQUENCE</scope>
</reference>
<dbReference type="Gene3D" id="1.10.2080.10">
    <property type="entry name" value="Insect odorant-binding protein A10/Ejaculatory bulb-specific protein 3"/>
    <property type="match status" value="1"/>
</dbReference>